<evidence type="ECO:0000313" key="4">
    <source>
        <dbReference type="EMBL" id="BBH94002.1"/>
    </source>
</evidence>
<proteinExistence type="predicted"/>
<dbReference type="SMART" id="SM00567">
    <property type="entry name" value="EZ_HEAT"/>
    <property type="match status" value="12"/>
</dbReference>
<organism evidence="4">
    <name type="scientific">Thermogemmatispora argillosa</name>
    <dbReference type="NCBI Taxonomy" id="2045280"/>
    <lineage>
        <taxon>Bacteria</taxon>
        <taxon>Bacillati</taxon>
        <taxon>Chloroflexota</taxon>
        <taxon>Ktedonobacteria</taxon>
        <taxon>Thermogemmatisporales</taxon>
        <taxon>Thermogemmatisporaceae</taxon>
        <taxon>Thermogemmatispora</taxon>
    </lineage>
</organism>
<sequence>MRTRPLCLPAMVGAPVAVLASCGWALTTLPWSFWEWPERQISTRLTSGLIIVGLLTAAPGAGASPWWENTPIVVALISLTGAVLAAAIPAAVNLYLGRLRTSQSEEEANAWRQRLSSRCLRQALEQYRAGLRSDPRLTHLQILDMNLPINLLDLYIRVRLHEETRPGYQFDEERYGRLLSGDLSDLCRNSHRYGDSQASSTLDPDEAVRRYRRSVVLGDPGAGKTTLLKYLALRSLAGQLEGLPDLPIFVELNTLVSASATPTPHNIDIIQFAARTWEERYRIPRSIALALMHMRLQEGRALLLLDALDETLTGPSKEEAESTYRAVVMMIVELATRYPQVPIVVTARKAGYHQRSRLTSFRELEVLDFRPEDIRQFIRRWLALTGSQLRPEAANDLIYRLERSPRVQALAGNPLLLSLIVLLYEEQLDLPDRRVELYRRCVETLLTRWDSSRDIRRHSQFLPEHKLQLLEAIAWHFHLRGQRYFPEDELLQEIARFLPTIGLNAEQSQAIFSEIIGQHTLLKEQARGWYGFLHLTLQEYLTALYAVEHGKLLELIKHRGNPWWEEVILLYAGRVSDISPLLQHLLGSGGRRRSSDDLFHTNLLLAGRCLAMRPAMRESGLRQEVISRLFALLTATPYPLDRRNSAEVLAEIGGEWVNMGLLHLLADEGVDVLVRDAIADALGRLGERSLALPLVHLLVDEQLDASVRYAIANALGRMGERTIVPHLLRLLADEGIDPSVRYAIAHALGYLGERSIAPELLHLLTDERVDPSVRDAIAATLGQLGERSVAPQLLGLLSDDHLPLSLRHTLVAALGQLGERSVAPQLLRLLASERFPLPLRHAIAAALARLGERSVIPQLSSLLENEYVDRSVRHAIAVALGYLGERAVIPLLLELLANEEVELPVREAIAGALGHLGERWVVPHLLRLLADRRRGSWMREAIARTLGNLGERSVGPYLLALLSDEEIELPVRCTIAHTLGQLGERSIVPQLLHLLCREEEDKYLRRALAEALGQLAQDQETLQTLTGLLQDGEIADAVYEALWKISRRLGVRLVPGQGCVRIEAIP</sequence>
<dbReference type="Pfam" id="PF05729">
    <property type="entry name" value="NACHT"/>
    <property type="match status" value="1"/>
</dbReference>
<dbReference type="Gene3D" id="3.40.50.300">
    <property type="entry name" value="P-loop containing nucleotide triphosphate hydrolases"/>
    <property type="match status" value="1"/>
</dbReference>
<feature type="domain" description="NACHT" evidence="3">
    <location>
        <begin position="212"/>
        <end position="348"/>
    </location>
</feature>
<dbReference type="Pfam" id="PF13646">
    <property type="entry name" value="HEAT_2"/>
    <property type="match status" value="4"/>
</dbReference>
<dbReference type="InterPro" id="IPR004155">
    <property type="entry name" value="PBS_lyase_HEAT"/>
</dbReference>
<gene>
    <name evidence="4" type="ORF">KTA_22010</name>
</gene>
<dbReference type="Pfam" id="PF03130">
    <property type="entry name" value="HEAT_PBS"/>
    <property type="match status" value="2"/>
</dbReference>
<keyword evidence="2" id="KW-0812">Transmembrane</keyword>
<feature type="transmembrane region" description="Helical" evidence="2">
    <location>
        <begin position="12"/>
        <end position="33"/>
    </location>
</feature>
<name>A0A455T419_9CHLR</name>
<dbReference type="InterPro" id="IPR000225">
    <property type="entry name" value="Armadillo"/>
</dbReference>
<keyword evidence="2" id="KW-0472">Membrane</keyword>
<evidence type="ECO:0000256" key="2">
    <source>
        <dbReference type="SAM" id="Phobius"/>
    </source>
</evidence>
<comment type="function">
    <text evidence="1">Catalyzes the hydroxylation of the N(6)-(4-aminobutyl)-L-lysine intermediate produced by deoxyhypusine synthase/DHPS on a critical lysine of the eukaryotic translation initiation factor 5A/eIF-5A. This is the second step of the post-translational modification of that lysine into an unusual amino acid residue named hypusine. Hypusination is unique to mature eIF-5A factor and is essential for its function.</text>
</comment>
<dbReference type="PROSITE" id="PS50176">
    <property type="entry name" value="ARM_REPEAT"/>
    <property type="match status" value="1"/>
</dbReference>
<dbReference type="InterPro" id="IPR027417">
    <property type="entry name" value="P-loop_NTPase"/>
</dbReference>
<dbReference type="SUPFAM" id="SSF48371">
    <property type="entry name" value="ARM repeat"/>
    <property type="match status" value="1"/>
</dbReference>
<dbReference type="PANTHER" id="PTHR12697">
    <property type="entry name" value="PBS LYASE HEAT-LIKE PROTEIN"/>
    <property type="match status" value="1"/>
</dbReference>
<accession>A0A455T419</accession>
<dbReference type="PROSITE" id="PS50077">
    <property type="entry name" value="HEAT_REPEAT"/>
    <property type="match status" value="2"/>
</dbReference>
<dbReference type="EMBL" id="AP019377">
    <property type="protein sequence ID" value="BBH94002.1"/>
    <property type="molecule type" value="Genomic_DNA"/>
</dbReference>
<dbReference type="PANTHER" id="PTHR12697:SF38">
    <property type="entry name" value="PBS LYASE HEAT DOMAIN PROTEIN REPEAT-CONTAINING PROTEIN"/>
    <property type="match status" value="1"/>
</dbReference>
<dbReference type="PROSITE" id="PS50837">
    <property type="entry name" value="NACHT"/>
    <property type="match status" value="1"/>
</dbReference>
<reference evidence="4" key="1">
    <citation type="submission" date="2018-12" db="EMBL/GenBank/DDBJ databases">
        <title>Novel natural products biosynthetic potential of the class Ktedonobacteria.</title>
        <authorList>
            <person name="Zheng Y."/>
            <person name="Saitou A."/>
            <person name="Wang C.M."/>
            <person name="Toyoda A."/>
            <person name="Minakuchi Y."/>
            <person name="Sekiguchi Y."/>
            <person name="Ueda K."/>
            <person name="Takano H."/>
            <person name="Sakai Y."/>
            <person name="Yokota A."/>
            <person name="Yabe S."/>
        </authorList>
    </citation>
    <scope>NUCLEOTIDE SEQUENCE</scope>
    <source>
        <strain evidence="4">A3-2</strain>
    </source>
</reference>
<evidence type="ECO:0000259" key="3">
    <source>
        <dbReference type="PROSITE" id="PS50837"/>
    </source>
</evidence>
<dbReference type="Gene3D" id="1.25.10.10">
    <property type="entry name" value="Leucine-rich Repeat Variant"/>
    <property type="match status" value="4"/>
</dbReference>
<protein>
    <recommendedName>
        <fullName evidence="3">NACHT domain-containing protein</fullName>
    </recommendedName>
</protein>
<keyword evidence="2" id="KW-1133">Transmembrane helix</keyword>
<dbReference type="GO" id="GO:0016491">
    <property type="term" value="F:oxidoreductase activity"/>
    <property type="evidence" value="ECO:0007669"/>
    <property type="project" value="TreeGrafter"/>
</dbReference>
<dbReference type="InterPro" id="IPR016024">
    <property type="entry name" value="ARM-type_fold"/>
</dbReference>
<feature type="transmembrane region" description="Helical" evidence="2">
    <location>
        <begin position="45"/>
        <end position="66"/>
    </location>
</feature>
<dbReference type="SUPFAM" id="SSF52540">
    <property type="entry name" value="P-loop containing nucleoside triphosphate hydrolases"/>
    <property type="match status" value="1"/>
</dbReference>
<dbReference type="AlphaFoldDB" id="A0A455T419"/>
<dbReference type="PROSITE" id="PS51257">
    <property type="entry name" value="PROKAR_LIPOPROTEIN"/>
    <property type="match status" value="1"/>
</dbReference>
<dbReference type="SMART" id="SM00185">
    <property type="entry name" value="ARM"/>
    <property type="match status" value="4"/>
</dbReference>
<dbReference type="InterPro" id="IPR011989">
    <property type="entry name" value="ARM-like"/>
</dbReference>
<dbReference type="InterPro" id="IPR021133">
    <property type="entry name" value="HEAT_type_2"/>
</dbReference>
<evidence type="ECO:0000256" key="1">
    <source>
        <dbReference type="ARBA" id="ARBA00045876"/>
    </source>
</evidence>
<feature type="transmembrane region" description="Helical" evidence="2">
    <location>
        <begin position="72"/>
        <end position="96"/>
    </location>
</feature>
<dbReference type="InterPro" id="IPR007111">
    <property type="entry name" value="NACHT_NTPase"/>
</dbReference>